<evidence type="ECO:0000256" key="8">
    <source>
        <dbReference type="ARBA" id="ARBA00035585"/>
    </source>
</evidence>
<feature type="transmembrane region" description="Helical" evidence="10">
    <location>
        <begin position="79"/>
        <end position="99"/>
    </location>
</feature>
<evidence type="ECO:0000256" key="3">
    <source>
        <dbReference type="ARBA" id="ARBA00022692"/>
    </source>
</evidence>
<keyword evidence="4 10" id="KW-1133">Transmembrane helix</keyword>
<keyword evidence="10" id="KW-0813">Transport</keyword>
<feature type="transmembrane region" description="Helical" evidence="10">
    <location>
        <begin position="20"/>
        <end position="40"/>
    </location>
</feature>
<dbReference type="AlphaFoldDB" id="A0A6L7ERS8"/>
<dbReference type="PANTHER" id="PTHR28259:SF1">
    <property type="entry name" value="FLUORIDE EXPORT PROTEIN 1-RELATED"/>
    <property type="match status" value="1"/>
</dbReference>
<feature type="transmembrane region" description="Helical" evidence="10">
    <location>
        <begin position="52"/>
        <end position="72"/>
    </location>
</feature>
<evidence type="ECO:0000256" key="5">
    <source>
        <dbReference type="ARBA" id="ARBA00023136"/>
    </source>
</evidence>
<evidence type="ECO:0000256" key="1">
    <source>
        <dbReference type="ARBA" id="ARBA00004651"/>
    </source>
</evidence>
<feature type="binding site" evidence="10">
    <location>
        <position position="93"/>
    </location>
    <ligand>
        <name>Na(+)</name>
        <dbReference type="ChEBI" id="CHEBI:29101"/>
        <note>structural</note>
    </ligand>
</feature>
<dbReference type="Proteomes" id="UP000473325">
    <property type="component" value="Unassembled WGS sequence"/>
</dbReference>
<evidence type="ECO:0000256" key="7">
    <source>
        <dbReference type="ARBA" id="ARBA00035120"/>
    </source>
</evidence>
<keyword evidence="3 10" id="KW-0812">Transmembrane</keyword>
<accession>A0A6L7ERS8</accession>
<evidence type="ECO:0000256" key="9">
    <source>
        <dbReference type="ARBA" id="ARBA00049940"/>
    </source>
</evidence>
<comment type="caution">
    <text evidence="11">The sequence shown here is derived from an EMBL/GenBank/DDBJ whole genome shotgun (WGS) entry which is preliminary data.</text>
</comment>
<comment type="activity regulation">
    <text evidence="10">Na(+) is not transported, but it plays an essential structural role and its presence is essential for fluoride channel function.</text>
</comment>
<comment type="subcellular location">
    <subcellularLocation>
        <location evidence="1 10">Cell membrane</location>
        <topology evidence="1 10">Multi-pass membrane protein</topology>
    </subcellularLocation>
</comment>
<evidence type="ECO:0000256" key="4">
    <source>
        <dbReference type="ARBA" id="ARBA00022989"/>
    </source>
</evidence>
<proteinExistence type="inferred from homology"/>
<dbReference type="GO" id="GO:0046872">
    <property type="term" value="F:metal ion binding"/>
    <property type="evidence" value="ECO:0007669"/>
    <property type="project" value="UniProtKB-KW"/>
</dbReference>
<dbReference type="InterPro" id="IPR003691">
    <property type="entry name" value="FluC"/>
</dbReference>
<dbReference type="HAMAP" id="MF_00454">
    <property type="entry name" value="FluC"/>
    <property type="match status" value="1"/>
</dbReference>
<comment type="similarity">
    <text evidence="7 10">Belongs to the fluoride channel Fluc/FEX (TC 1.A.43) family.</text>
</comment>
<feature type="transmembrane region" description="Helical" evidence="10">
    <location>
        <begin position="111"/>
        <end position="132"/>
    </location>
</feature>
<sequence>MARDQPGHAERAARLSSVPLRAGLLVATFGALGGVIRWLLGDLAPDGSGFAWTTFAINVSGSAALAALPAIGAVRRRPALAAGLGSGLLGGYTTLSAYSEQTRALLADGRVALAGAYAAGTLLACLAVVALVSRWSTPAAQRPFADGEGDE</sequence>
<dbReference type="RefSeq" id="WP_160878079.1">
    <property type="nucleotide sequence ID" value="NZ_WUEK01000006.1"/>
</dbReference>
<keyword evidence="12" id="KW-1185">Reference proteome</keyword>
<comment type="catalytic activity">
    <reaction evidence="8">
        <text>fluoride(in) = fluoride(out)</text>
        <dbReference type="Rhea" id="RHEA:76159"/>
        <dbReference type="ChEBI" id="CHEBI:17051"/>
    </reaction>
    <physiologicalReaction direction="left-to-right" evidence="8">
        <dbReference type="Rhea" id="RHEA:76160"/>
    </physiologicalReaction>
</comment>
<protein>
    <recommendedName>
        <fullName evidence="10">Fluoride-specific ion channel FluC</fullName>
    </recommendedName>
</protein>
<keyword evidence="6 10" id="KW-0407">Ion channel</keyword>
<keyword evidence="10" id="KW-0406">Ion transport</keyword>
<gene>
    <name evidence="10" type="primary">fluC</name>
    <name evidence="10" type="synonym">crcB</name>
    <name evidence="11" type="ORF">GRQ65_11355</name>
</gene>
<keyword evidence="10" id="KW-0915">Sodium</keyword>
<dbReference type="PANTHER" id="PTHR28259">
    <property type="entry name" value="FLUORIDE EXPORT PROTEIN 1-RELATED"/>
    <property type="match status" value="1"/>
</dbReference>
<evidence type="ECO:0000256" key="10">
    <source>
        <dbReference type="HAMAP-Rule" id="MF_00454"/>
    </source>
</evidence>
<feature type="binding site" evidence="10">
    <location>
        <position position="90"/>
    </location>
    <ligand>
        <name>Na(+)</name>
        <dbReference type="ChEBI" id="CHEBI:29101"/>
        <note>structural</note>
    </ligand>
</feature>
<comment type="function">
    <text evidence="9 10">Fluoride-specific ion channel. Important for reducing fluoride concentration in the cell, thus reducing its toxicity.</text>
</comment>
<organism evidence="11 12">
    <name type="scientific">Nocardioides flavescens</name>
    <dbReference type="NCBI Taxonomy" id="2691959"/>
    <lineage>
        <taxon>Bacteria</taxon>
        <taxon>Bacillati</taxon>
        <taxon>Actinomycetota</taxon>
        <taxon>Actinomycetes</taxon>
        <taxon>Propionibacteriales</taxon>
        <taxon>Nocardioidaceae</taxon>
        <taxon>Nocardioides</taxon>
    </lineage>
</organism>
<keyword evidence="10" id="KW-0479">Metal-binding</keyword>
<dbReference type="GO" id="GO:0140114">
    <property type="term" value="P:cellular detoxification of fluoride"/>
    <property type="evidence" value="ECO:0007669"/>
    <property type="project" value="UniProtKB-UniRule"/>
</dbReference>
<evidence type="ECO:0000256" key="2">
    <source>
        <dbReference type="ARBA" id="ARBA00022475"/>
    </source>
</evidence>
<keyword evidence="2 10" id="KW-1003">Cell membrane</keyword>
<keyword evidence="5 10" id="KW-0472">Membrane</keyword>
<dbReference type="GO" id="GO:0005886">
    <property type="term" value="C:plasma membrane"/>
    <property type="evidence" value="ECO:0007669"/>
    <property type="project" value="UniProtKB-SubCell"/>
</dbReference>
<dbReference type="EMBL" id="WUEK01000006">
    <property type="protein sequence ID" value="MXG90147.1"/>
    <property type="molecule type" value="Genomic_DNA"/>
</dbReference>
<evidence type="ECO:0000256" key="6">
    <source>
        <dbReference type="ARBA" id="ARBA00023303"/>
    </source>
</evidence>
<dbReference type="GO" id="GO:0062054">
    <property type="term" value="F:fluoride channel activity"/>
    <property type="evidence" value="ECO:0007669"/>
    <property type="project" value="UniProtKB-UniRule"/>
</dbReference>
<reference evidence="11 12" key="1">
    <citation type="submission" date="2019-12" db="EMBL/GenBank/DDBJ databases">
        <authorList>
            <person name="Kun Z."/>
        </authorList>
    </citation>
    <scope>NUCLEOTIDE SEQUENCE [LARGE SCALE GENOMIC DNA]</scope>
    <source>
        <strain evidence="11 12">YIM 123512</strain>
    </source>
</reference>
<evidence type="ECO:0000313" key="11">
    <source>
        <dbReference type="EMBL" id="MXG90147.1"/>
    </source>
</evidence>
<name>A0A6L7ERS8_9ACTN</name>
<evidence type="ECO:0000313" key="12">
    <source>
        <dbReference type="Proteomes" id="UP000473325"/>
    </source>
</evidence>
<dbReference type="Pfam" id="PF02537">
    <property type="entry name" value="CRCB"/>
    <property type="match status" value="1"/>
</dbReference>